<name>G4ZB01_PHYSP</name>
<protein>
    <submittedName>
        <fullName evidence="2">Uncharacterized protein</fullName>
    </submittedName>
</protein>
<dbReference type="EMBL" id="JH159153">
    <property type="protein sequence ID" value="EGZ21220.1"/>
    <property type="molecule type" value="Genomic_DNA"/>
</dbReference>
<reference evidence="2 3" key="1">
    <citation type="journal article" date="2006" name="Science">
        <title>Phytophthora genome sequences uncover evolutionary origins and mechanisms of pathogenesis.</title>
        <authorList>
            <person name="Tyler B.M."/>
            <person name="Tripathy S."/>
            <person name="Zhang X."/>
            <person name="Dehal P."/>
            <person name="Jiang R.H."/>
            <person name="Aerts A."/>
            <person name="Arredondo F.D."/>
            <person name="Baxter L."/>
            <person name="Bensasson D."/>
            <person name="Beynon J.L."/>
            <person name="Chapman J."/>
            <person name="Damasceno C.M."/>
            <person name="Dorrance A.E."/>
            <person name="Dou D."/>
            <person name="Dickerman A.W."/>
            <person name="Dubchak I.L."/>
            <person name="Garbelotto M."/>
            <person name="Gijzen M."/>
            <person name="Gordon S.G."/>
            <person name="Govers F."/>
            <person name="Grunwald N.J."/>
            <person name="Huang W."/>
            <person name="Ivors K.L."/>
            <person name="Jones R.W."/>
            <person name="Kamoun S."/>
            <person name="Krampis K."/>
            <person name="Lamour K.H."/>
            <person name="Lee M.K."/>
            <person name="McDonald W.H."/>
            <person name="Medina M."/>
            <person name="Meijer H.J."/>
            <person name="Nordberg E.K."/>
            <person name="Maclean D.J."/>
            <person name="Ospina-Giraldo M.D."/>
            <person name="Morris P.F."/>
            <person name="Phuntumart V."/>
            <person name="Putnam N.H."/>
            <person name="Rash S."/>
            <person name="Rose J.K."/>
            <person name="Sakihama Y."/>
            <person name="Salamov A.A."/>
            <person name="Savidor A."/>
            <person name="Scheuring C.F."/>
            <person name="Smith B.M."/>
            <person name="Sobral B.W."/>
            <person name="Terry A."/>
            <person name="Torto-Alalibo T.A."/>
            <person name="Win J."/>
            <person name="Xu Z."/>
            <person name="Zhang H."/>
            <person name="Grigoriev I.V."/>
            <person name="Rokhsar D.S."/>
            <person name="Boore J.L."/>
        </authorList>
    </citation>
    <scope>NUCLEOTIDE SEQUENCE [LARGE SCALE GENOMIC DNA]</scope>
    <source>
        <strain evidence="2 3">P6497</strain>
    </source>
</reference>
<dbReference type="SMR" id="G4ZB01"/>
<dbReference type="STRING" id="1094619.G4ZB01"/>
<dbReference type="OMA" id="MEANGRD"/>
<dbReference type="Proteomes" id="UP000002640">
    <property type="component" value="Unassembled WGS sequence"/>
</dbReference>
<evidence type="ECO:0000256" key="1">
    <source>
        <dbReference type="SAM" id="Coils"/>
    </source>
</evidence>
<proteinExistence type="predicted"/>
<dbReference type="KEGG" id="psoj:PHYSODRAFT_490070"/>
<gene>
    <name evidence="2" type="ORF">PHYSODRAFT_490070</name>
</gene>
<accession>G4ZB01</accession>
<dbReference type="GeneID" id="20656508"/>
<dbReference type="InParanoid" id="G4ZB01"/>
<keyword evidence="1" id="KW-0175">Coiled coil</keyword>
<organism evidence="2 3">
    <name type="scientific">Phytophthora sojae (strain P6497)</name>
    <name type="common">Soybean stem and root rot agent</name>
    <name type="synonym">Phytophthora megasperma f. sp. glycines</name>
    <dbReference type="NCBI Taxonomy" id="1094619"/>
    <lineage>
        <taxon>Eukaryota</taxon>
        <taxon>Sar</taxon>
        <taxon>Stramenopiles</taxon>
        <taxon>Oomycota</taxon>
        <taxon>Peronosporomycetes</taxon>
        <taxon>Peronosporales</taxon>
        <taxon>Peronosporaceae</taxon>
        <taxon>Phytophthora</taxon>
    </lineage>
</organism>
<evidence type="ECO:0000313" key="2">
    <source>
        <dbReference type="EMBL" id="EGZ21220.1"/>
    </source>
</evidence>
<keyword evidence="3" id="KW-1185">Reference proteome</keyword>
<sequence length="175" mass="19235">MAERERPNGRDMDVAAAVLTATNEALTQLTPLWEAMGLAADEQLQQRGVLVAVVKKSCQQRVAAWRREVERVTARVAELERDIQRIKAQFRGGESGGRRIQPLGQLCNGPLRDRLTALETEFKFLDSFCAVVALTGGGGVQVRVSRVAEIAKLREHLSHMDAKLGTTSALVRCVD</sequence>
<feature type="coiled-coil region" evidence="1">
    <location>
        <begin position="55"/>
        <end position="89"/>
    </location>
</feature>
<evidence type="ECO:0000313" key="3">
    <source>
        <dbReference type="Proteomes" id="UP000002640"/>
    </source>
</evidence>
<dbReference type="AlphaFoldDB" id="G4ZB01"/>
<dbReference type="RefSeq" id="XP_009523937.1">
    <property type="nucleotide sequence ID" value="XM_009525642.1"/>
</dbReference>